<keyword evidence="2" id="KW-1185">Reference proteome</keyword>
<dbReference type="AlphaFoldDB" id="A0A917WF31"/>
<comment type="caution">
    <text evidence="1">The sequence shown here is derived from an EMBL/GenBank/DDBJ whole genome shotgun (WGS) entry which is preliminary data.</text>
</comment>
<gene>
    <name evidence="1" type="ORF">GCM10011534_24130</name>
</gene>
<reference evidence="1" key="2">
    <citation type="submission" date="2020-09" db="EMBL/GenBank/DDBJ databases">
        <authorList>
            <person name="Sun Q."/>
            <person name="Zhou Y."/>
        </authorList>
    </citation>
    <scope>NUCLEOTIDE SEQUENCE</scope>
    <source>
        <strain evidence="1">CGMCC 1.6293</strain>
    </source>
</reference>
<reference evidence="1" key="1">
    <citation type="journal article" date="2014" name="Int. J. Syst. Evol. Microbiol.">
        <title>Complete genome sequence of Corynebacterium casei LMG S-19264T (=DSM 44701T), isolated from a smear-ripened cheese.</title>
        <authorList>
            <consortium name="US DOE Joint Genome Institute (JGI-PGF)"/>
            <person name="Walter F."/>
            <person name="Albersmeier A."/>
            <person name="Kalinowski J."/>
            <person name="Ruckert C."/>
        </authorList>
    </citation>
    <scope>NUCLEOTIDE SEQUENCE</scope>
    <source>
        <strain evidence="1">CGMCC 1.6293</strain>
    </source>
</reference>
<accession>A0A917WF31</accession>
<evidence type="ECO:0008006" key="3">
    <source>
        <dbReference type="Google" id="ProtNLM"/>
    </source>
</evidence>
<dbReference type="EMBL" id="BMLF01000002">
    <property type="protein sequence ID" value="GGM01444.1"/>
    <property type="molecule type" value="Genomic_DNA"/>
</dbReference>
<sequence length="244" mass="25914">MIVAESIGFAATHTISSILAELPGFRVTHGSQNFETAGAIGTPAQTPEDFAASMVAAGDRGERPVALHTLFDPRRMQPVCAGQGIRYALLLRDPQAQVESCYAWAAKKTLDGDESTFVSAMKSALPVLPGLGIRATLPNLLYAYALNHVCQFNVVGLDTGAPVLKMEELLSDEALFRDAFDVGAEAEIPHFSGEARHLASHRAREGLEALAAPERATIRALFPVRAGATVTTLAELGTRLGYAA</sequence>
<evidence type="ECO:0000313" key="1">
    <source>
        <dbReference type="EMBL" id="GGM01444.1"/>
    </source>
</evidence>
<protein>
    <recommendedName>
        <fullName evidence="3">Sulfotransferase family protein</fullName>
    </recommendedName>
</protein>
<proteinExistence type="predicted"/>
<name>A0A917WF31_9RHOB</name>
<organism evidence="1 2">
    <name type="scientific">Pseudooceanicola nanhaiensis</name>
    <dbReference type="NCBI Taxonomy" id="375761"/>
    <lineage>
        <taxon>Bacteria</taxon>
        <taxon>Pseudomonadati</taxon>
        <taxon>Pseudomonadota</taxon>
        <taxon>Alphaproteobacteria</taxon>
        <taxon>Rhodobacterales</taxon>
        <taxon>Paracoccaceae</taxon>
        <taxon>Pseudooceanicola</taxon>
    </lineage>
</organism>
<dbReference type="Proteomes" id="UP000649829">
    <property type="component" value="Unassembled WGS sequence"/>
</dbReference>
<evidence type="ECO:0000313" key="2">
    <source>
        <dbReference type="Proteomes" id="UP000649829"/>
    </source>
</evidence>
<dbReference type="RefSeq" id="WP_051630700.1">
    <property type="nucleotide sequence ID" value="NZ_BMLF01000002.1"/>
</dbReference>